<dbReference type="AlphaFoldDB" id="A0A4Y1S0L7"/>
<comment type="similarity">
    <text evidence="1">Belongs to the QWRF family.</text>
</comment>
<proteinExistence type="inferred from homology"/>
<dbReference type="GO" id="GO:0005737">
    <property type="term" value="C:cytoplasm"/>
    <property type="evidence" value="ECO:0007669"/>
    <property type="project" value="TreeGrafter"/>
</dbReference>
<dbReference type="GO" id="GO:0005880">
    <property type="term" value="C:nuclear microtubule"/>
    <property type="evidence" value="ECO:0007669"/>
    <property type="project" value="TreeGrafter"/>
</dbReference>
<sequence length="259" mass="29286">MAKKFLRTGISAAYDVMKWSGWFQFVYSFFCLNLYFLGCQKNLWNAWVSISELRHSVTLKKIKLLLLRQKLKLTSILKGQITYLEEWAILDRDHTSSLLGATEALQASTLRLPVVGKAIVDFQKLKDAVGSAADVMQAMASSICSLSLKVEEMNSLVSELMRVTATERFVLEQCKDFLSTLSAMQVKDCSLRTHIIQLRRVPTTRSLTTHFRESEVSCPLVSSNSCKDENPRTHLAHAFAFIDGGVKMVQRKDNVSIRL</sequence>
<name>A0A4Y1S0L7_PRUDU</name>
<dbReference type="PANTHER" id="PTHR31807:SF2">
    <property type="entry name" value="PROTEIN SNOWY COTYLEDON 3"/>
    <property type="match status" value="1"/>
</dbReference>
<dbReference type="Pfam" id="PF04484">
    <property type="entry name" value="QWRF"/>
    <property type="match status" value="1"/>
</dbReference>
<dbReference type="GO" id="GO:0008017">
    <property type="term" value="F:microtubule binding"/>
    <property type="evidence" value="ECO:0007669"/>
    <property type="project" value="TreeGrafter"/>
</dbReference>
<evidence type="ECO:0000256" key="1">
    <source>
        <dbReference type="ARBA" id="ARBA00010016"/>
    </source>
</evidence>
<gene>
    <name evidence="2" type="ORF">Prudu_022245</name>
</gene>
<dbReference type="PANTHER" id="PTHR31807">
    <property type="entry name" value="AUGMIN FAMILY MEMBER"/>
    <property type="match status" value="1"/>
</dbReference>
<dbReference type="EMBL" id="AP019304">
    <property type="protein sequence ID" value="BBH09678.1"/>
    <property type="molecule type" value="Genomic_DNA"/>
</dbReference>
<reference evidence="2" key="1">
    <citation type="journal article" date="2019" name="Science">
        <title>Mutation of a bHLH transcription factor allowed almond domestication.</title>
        <authorList>
            <person name="Sanchez-Perez R."/>
            <person name="Pavan S."/>
            <person name="Mazzeo R."/>
            <person name="Moldovan C."/>
            <person name="Aiese Cigliano R."/>
            <person name="Del Cueto J."/>
            <person name="Ricciardi F."/>
            <person name="Lotti C."/>
            <person name="Ricciardi L."/>
            <person name="Dicenta F."/>
            <person name="Lopez-Marques R.L."/>
            <person name="Lindberg Moller B."/>
        </authorList>
    </citation>
    <scope>NUCLEOTIDE SEQUENCE</scope>
</reference>
<evidence type="ECO:0008006" key="3">
    <source>
        <dbReference type="Google" id="ProtNLM"/>
    </source>
</evidence>
<organism evidence="2">
    <name type="scientific">Prunus dulcis</name>
    <name type="common">Almond</name>
    <name type="synonym">Amygdalus dulcis</name>
    <dbReference type="NCBI Taxonomy" id="3755"/>
    <lineage>
        <taxon>Eukaryota</taxon>
        <taxon>Viridiplantae</taxon>
        <taxon>Streptophyta</taxon>
        <taxon>Embryophyta</taxon>
        <taxon>Tracheophyta</taxon>
        <taxon>Spermatophyta</taxon>
        <taxon>Magnoliopsida</taxon>
        <taxon>eudicotyledons</taxon>
        <taxon>Gunneridae</taxon>
        <taxon>Pentapetalae</taxon>
        <taxon>rosids</taxon>
        <taxon>fabids</taxon>
        <taxon>Rosales</taxon>
        <taxon>Rosaceae</taxon>
        <taxon>Amygdaloideae</taxon>
        <taxon>Amygdaleae</taxon>
        <taxon>Prunus</taxon>
    </lineage>
</organism>
<protein>
    <recommendedName>
        <fullName evidence="3">QWRF motif protein</fullName>
    </recommendedName>
</protein>
<evidence type="ECO:0000313" key="2">
    <source>
        <dbReference type="EMBL" id="BBH09678.1"/>
    </source>
</evidence>
<dbReference type="GO" id="GO:0051225">
    <property type="term" value="P:spindle assembly"/>
    <property type="evidence" value="ECO:0007669"/>
    <property type="project" value="TreeGrafter"/>
</dbReference>
<accession>A0A4Y1S0L7</accession>
<dbReference type="InterPro" id="IPR007573">
    <property type="entry name" value="QWRF"/>
</dbReference>